<name>A0A8I2DCQ9_9GAMM</name>
<protein>
    <submittedName>
        <fullName evidence="1">Uncharacterized protein</fullName>
    </submittedName>
</protein>
<dbReference type="AlphaFoldDB" id="A0A8I2DCQ9"/>
<sequence>MLDSMSKNFFTSLTMTKTHIKNTPKKINKYVTKQIKNIKQTPKLSSINLRGKSKNNIDDIKSAEVPLHDVLKGSNRIQVGLERKEYRIRVIERPEWPPLMEAITIPNEIEKKFYSLLINNKVDEIDVDLIKKTIIEMKKTKSSDDIVIKIYDFYELFLDKEYITNKFIVSYLEEPMEIAKDTQNTNLEYFPSLPPQAAIIIPEPIDVADKSYNELTKTISKMSRLKDIPDELFIKFKDNVLKLKENEEPEVFVNKLNVLFQCAFDILSQTTLDRIESNLGDCIKIDTEIVKPVHIYDDAKIKPKSLRERLLKAIEWKLFFFIKKIKEVYLEMKKFFCF</sequence>
<evidence type="ECO:0000313" key="1">
    <source>
        <dbReference type="EMBL" id="MBQ0270291.1"/>
    </source>
</evidence>
<dbReference type="EMBL" id="JAGKLY010000011">
    <property type="protein sequence ID" value="MBQ0270291.1"/>
    <property type="molecule type" value="Genomic_DNA"/>
</dbReference>
<comment type="caution">
    <text evidence="1">The sequence shown here is derived from an EMBL/GenBank/DDBJ whole genome shotgun (WGS) entry which is preliminary data.</text>
</comment>
<accession>A0A8I2DCQ9</accession>
<organism evidence="1 2">
    <name type="scientific">Providencia huaxiensis</name>
    <dbReference type="NCBI Taxonomy" id="2027290"/>
    <lineage>
        <taxon>Bacteria</taxon>
        <taxon>Pseudomonadati</taxon>
        <taxon>Pseudomonadota</taxon>
        <taxon>Gammaproteobacteria</taxon>
        <taxon>Enterobacterales</taxon>
        <taxon>Morganellaceae</taxon>
        <taxon>Providencia</taxon>
    </lineage>
</organism>
<evidence type="ECO:0000313" key="2">
    <source>
        <dbReference type="Proteomes" id="UP000674270"/>
    </source>
</evidence>
<gene>
    <name evidence="1" type="ORF">J7T18_18525</name>
</gene>
<proteinExistence type="predicted"/>
<dbReference type="Proteomes" id="UP000674270">
    <property type="component" value="Unassembled WGS sequence"/>
</dbReference>
<reference evidence="1" key="1">
    <citation type="submission" date="2021-03" db="EMBL/GenBank/DDBJ databases">
        <authorList>
            <person name="Stanton E."/>
        </authorList>
    </citation>
    <scope>NUCLEOTIDE SEQUENCE</scope>
    <source>
        <strain evidence="1">2020EL-00113</strain>
    </source>
</reference>
<dbReference type="RefSeq" id="WP_210848857.1">
    <property type="nucleotide sequence ID" value="NZ_JAGKLY010000011.1"/>
</dbReference>